<dbReference type="AlphaFoldDB" id="A0A376CMI4"/>
<accession>A0A376CMI4</accession>
<dbReference type="STRING" id="35756.GCA_001044155_00774"/>
<name>A0A376CMI4_9CORY</name>
<keyword evidence="3" id="KW-1185">Reference proteome</keyword>
<feature type="compositionally biased region" description="Basic and acidic residues" evidence="1">
    <location>
        <begin position="345"/>
        <end position="360"/>
    </location>
</feature>
<dbReference type="RefSeq" id="WP_018581539.1">
    <property type="nucleotide sequence ID" value="NZ_UFXQ01000001.1"/>
</dbReference>
<evidence type="ECO:0000313" key="3">
    <source>
        <dbReference type="Proteomes" id="UP000254467"/>
    </source>
</evidence>
<organism evidence="2 3">
    <name type="scientific">Corynebacterium pilosum</name>
    <dbReference type="NCBI Taxonomy" id="35756"/>
    <lineage>
        <taxon>Bacteria</taxon>
        <taxon>Bacillati</taxon>
        <taxon>Actinomycetota</taxon>
        <taxon>Actinomycetes</taxon>
        <taxon>Mycobacteriales</taxon>
        <taxon>Corynebacteriaceae</taxon>
        <taxon>Corynebacterium</taxon>
    </lineage>
</organism>
<proteinExistence type="predicted"/>
<sequence length="360" mass="39260">MIDLPHYLLPPSALNIFRRIPVDNVVSGTLLAKAVPTTEEALLPVTLGGDLATEGWRVRWERGVLGEIGADIRAEYSDIERVLASGYAPETIAGISFNDEGAVEVDIFLPAPELTVPRNNLSANVFVLPPGELFMVDTAVGDFGAYDLQLASPGQWLVVLLEIDGEPLAVLDGRVLGGFNSEQRDKALEYIRTVRDEINGAPVAARGYIIESAVALDMGAPQGDAEHVLPLRVPDSRPREVRSVEDQSDGTFLVSVAWFAAIDEDDIVESRTSEVSINPEISTGSAMMELREEARTTEAPAEPVEPEPAEPEPVVPVEPAEPEPTRPMTQVEMLRARRAERARRAREDMPLHASDEYLGR</sequence>
<dbReference type="OrthoDB" id="4396299at2"/>
<dbReference type="EMBL" id="UFXQ01000001">
    <property type="protein sequence ID" value="STC69533.1"/>
    <property type="molecule type" value="Genomic_DNA"/>
</dbReference>
<protein>
    <submittedName>
        <fullName evidence="2">Uncharacterized protein</fullName>
    </submittedName>
</protein>
<evidence type="ECO:0000313" key="2">
    <source>
        <dbReference type="EMBL" id="STC69533.1"/>
    </source>
</evidence>
<reference evidence="2 3" key="1">
    <citation type="submission" date="2018-06" db="EMBL/GenBank/DDBJ databases">
        <authorList>
            <consortium name="Pathogen Informatics"/>
            <person name="Doyle S."/>
        </authorList>
    </citation>
    <scope>NUCLEOTIDE SEQUENCE [LARGE SCALE GENOMIC DNA]</scope>
    <source>
        <strain evidence="2 3">NCTC11862</strain>
    </source>
</reference>
<feature type="region of interest" description="Disordered" evidence="1">
    <location>
        <begin position="293"/>
        <end position="360"/>
    </location>
</feature>
<evidence type="ECO:0000256" key="1">
    <source>
        <dbReference type="SAM" id="MobiDB-lite"/>
    </source>
</evidence>
<dbReference type="Proteomes" id="UP000254467">
    <property type="component" value="Unassembled WGS sequence"/>
</dbReference>
<gene>
    <name evidence="2" type="ORF">NCTC11862_01328</name>
</gene>